<reference evidence="1" key="2">
    <citation type="submission" date="2012-12" db="EMBL/GenBank/DDBJ databases">
        <authorList>
            <consortium name="WormBase Consortium"/>
            <person name="Ghedin E."/>
            <person name="Paulini M."/>
        </authorList>
    </citation>
    <scope>NUCLEOTIDE SEQUENCE</scope>
    <source>
        <strain evidence="1">FR3</strain>
    </source>
</reference>
<sequence>MHICRLKQSFEQFKSKTTLRIGKVTEPLAFSSTKLIDGLSHIGSGRNIYLLRYVYLKVTKQKRIKIEGKAMMKDERRKRERERERERERMKLKFFLLLVPSRCT</sequence>
<organism evidence="1">
    <name type="scientific">Brugia malayi</name>
    <name type="common">Filarial nematode worm</name>
    <dbReference type="NCBI Taxonomy" id="6279"/>
    <lineage>
        <taxon>Eukaryota</taxon>
        <taxon>Metazoa</taxon>
        <taxon>Ecdysozoa</taxon>
        <taxon>Nematoda</taxon>
        <taxon>Chromadorea</taxon>
        <taxon>Rhabditida</taxon>
        <taxon>Spirurina</taxon>
        <taxon>Spiruromorpha</taxon>
        <taxon>Filarioidea</taxon>
        <taxon>Onchocercidae</taxon>
        <taxon>Brugia</taxon>
    </lineage>
</organism>
<evidence type="ECO:0000313" key="1">
    <source>
        <dbReference type="EMBL" id="CDP96566.1"/>
    </source>
</evidence>
<name>A0A1I9G040_BRUMA</name>
<proteinExistence type="predicted"/>
<reference evidence="1" key="1">
    <citation type="journal article" date="2007" name="Science">
        <title>Draft genome of the filarial nematode parasite Brugia malayi.</title>
        <authorList>
            <person name="Ghedin E."/>
            <person name="Wang S."/>
            <person name="Spiro D."/>
            <person name="Caler E."/>
            <person name="Zhao Q."/>
            <person name="Crabtree J."/>
            <person name="Allen J.E."/>
            <person name="Delcher A.L."/>
            <person name="Guiliano D.B."/>
            <person name="Miranda-Saavedra D."/>
            <person name="Angiuoli S.V."/>
            <person name="Creasy T."/>
            <person name="Amedeo P."/>
            <person name="Haas B."/>
            <person name="El-Sayed N.M."/>
            <person name="Wortman J.R."/>
            <person name="Feldblyum T."/>
            <person name="Tallon L."/>
            <person name="Schatz M."/>
            <person name="Shumway M."/>
            <person name="Koo H."/>
            <person name="Salzberg S.L."/>
            <person name="Schobel S."/>
            <person name="Pertea M."/>
            <person name="Pop M."/>
            <person name="White O."/>
            <person name="Barton G.J."/>
            <person name="Carlow C.K."/>
            <person name="Crawford M.J."/>
            <person name="Daub J."/>
            <person name="Dimmic M.W."/>
            <person name="Estes C.F."/>
            <person name="Foster J.M."/>
            <person name="Ganatra M."/>
            <person name="Gregory W.F."/>
            <person name="Johnson N.M."/>
            <person name="Jin J."/>
            <person name="Komuniecki R."/>
            <person name="Korf I."/>
            <person name="Kumar S."/>
            <person name="Laney S."/>
            <person name="Li B.W."/>
            <person name="Li W."/>
            <person name="Lindblom T.H."/>
            <person name="Lustigman S."/>
            <person name="Ma D."/>
            <person name="Maina C.V."/>
            <person name="Martin D.M."/>
            <person name="McCarter J.P."/>
            <person name="McReynolds L."/>
            <person name="Mitreva M."/>
            <person name="Nutman T.B."/>
            <person name="Parkinson J."/>
            <person name="Peregrin-Alvarez J.M."/>
            <person name="Poole C."/>
            <person name="Ren Q."/>
            <person name="Saunders L."/>
            <person name="Sluder A.E."/>
            <person name="Smith K."/>
            <person name="Stanke M."/>
            <person name="Unnasch T.R."/>
            <person name="Ware J."/>
            <person name="Wei A.D."/>
            <person name="Weil G."/>
            <person name="Williams D.J."/>
            <person name="Zhang Y."/>
            <person name="Williams S.A."/>
            <person name="Fraser-Liggett C."/>
            <person name="Slatko B."/>
            <person name="Blaxter M.L."/>
            <person name="Scott A.L."/>
        </authorList>
    </citation>
    <scope>NUCLEOTIDE SEQUENCE</scope>
    <source>
        <strain evidence="1">FR3</strain>
    </source>
</reference>
<protein>
    <submittedName>
        <fullName evidence="1">Bm13475, isoform a</fullName>
    </submittedName>
</protein>
<dbReference type="EMBL" id="LN856957">
    <property type="protein sequence ID" value="CDP96566.1"/>
    <property type="molecule type" value="Genomic_DNA"/>
</dbReference>
<dbReference type="AlphaFoldDB" id="A0A1I9G040"/>
<gene>
    <name evidence="1" type="primary">Bm13475</name>
    <name evidence="1" type="ORF">BM_Bm13475</name>
</gene>
<accession>A0A1I9G040</accession>